<evidence type="ECO:0000313" key="2">
    <source>
        <dbReference type="Proteomes" id="UP000008555"/>
    </source>
</evidence>
<dbReference type="KEGG" id="cbd:CBUD_1635"/>
<reference evidence="1 2" key="1">
    <citation type="journal article" date="2009" name="Infect. Immun.">
        <title>Comparative genomics reveal extensive transposon-mediated genomic plasticity and diversity among potential effector proteins within the genus Coxiella.</title>
        <authorList>
            <person name="Beare P.A."/>
            <person name="Unsworth N."/>
            <person name="Andoh M."/>
            <person name="Voth D.E."/>
            <person name="Omsland A."/>
            <person name="Gilk S.D."/>
            <person name="Williams K.P."/>
            <person name="Sobral B.W."/>
            <person name="Kupko J.J.III."/>
            <person name="Porcella S.F."/>
            <person name="Samuel J.E."/>
            <person name="Heinzen R.A."/>
        </authorList>
    </citation>
    <scope>NUCLEOTIDE SEQUENCE [LARGE SCALE GENOMIC DNA]</scope>
    <source>
        <strain evidence="1 2">Dugway 5J108-111</strain>
    </source>
</reference>
<proteinExistence type="predicted"/>
<evidence type="ECO:0000313" key="1">
    <source>
        <dbReference type="EMBL" id="ABS77861.1"/>
    </source>
</evidence>
<gene>
    <name evidence="1" type="ordered locus">CBUD_1635</name>
</gene>
<dbReference type="EMBL" id="CP000733">
    <property type="protein sequence ID" value="ABS77861.1"/>
    <property type="molecule type" value="Genomic_DNA"/>
</dbReference>
<organism evidence="1 2">
    <name type="scientific">Coxiella burnetii (strain Dugway 5J108-111)</name>
    <dbReference type="NCBI Taxonomy" id="434922"/>
    <lineage>
        <taxon>Bacteria</taxon>
        <taxon>Pseudomonadati</taxon>
        <taxon>Pseudomonadota</taxon>
        <taxon>Gammaproteobacteria</taxon>
        <taxon>Legionellales</taxon>
        <taxon>Coxiellaceae</taxon>
        <taxon>Coxiella</taxon>
    </lineage>
</organism>
<dbReference type="AlphaFoldDB" id="A9KEF3"/>
<dbReference type="HOGENOM" id="CLU_3215122_0_0_6"/>
<sequence>MTLLPELLNCHEYVNADAIAEKKLKSSWDIVNQTTWDKLHERYAQK</sequence>
<dbReference type="Proteomes" id="UP000008555">
    <property type="component" value="Chromosome"/>
</dbReference>
<accession>A9KEF3</accession>
<protein>
    <submittedName>
        <fullName evidence="1">Uncharacterized protein</fullName>
    </submittedName>
</protein>
<name>A9KEF3_COXBN</name>